<sequence>MTVFGTLISPNITNKTTKPDEIGKQNKSVGACDCQNQMKEQKGDGQEEETMAVWDCGSPLYDAFELASLGHLIDRHLMILPNSVKGSKRWSCNRVSDVTDSISPSTLRSRQAVFATKSKGSSKRGLLREFVGEDVWKGGYREGKKKQAKSIKIGFHLLCSGCKFWKK</sequence>
<dbReference type="PANTHER" id="PTHR33978:SF18">
    <property type="entry name" value="OS01G0656300 PROTEIN"/>
    <property type="match status" value="1"/>
</dbReference>
<comment type="caution">
    <text evidence="1">The sequence shown here is derived from an EMBL/GenBank/DDBJ whole genome shotgun (WGS) entry which is preliminary data.</text>
</comment>
<evidence type="ECO:0000313" key="1">
    <source>
        <dbReference type="EMBL" id="KAF9614942.1"/>
    </source>
</evidence>
<dbReference type="OrthoDB" id="1920208at2759"/>
<evidence type="ECO:0000313" key="2">
    <source>
        <dbReference type="Proteomes" id="UP000631114"/>
    </source>
</evidence>
<gene>
    <name evidence="1" type="ORF">IFM89_021372</name>
</gene>
<dbReference type="AlphaFoldDB" id="A0A835IE14"/>
<dbReference type="EMBL" id="JADFTS010000003">
    <property type="protein sequence ID" value="KAF9614942.1"/>
    <property type="molecule type" value="Genomic_DNA"/>
</dbReference>
<name>A0A835IE14_9MAGN</name>
<accession>A0A835IE14</accession>
<protein>
    <submittedName>
        <fullName evidence="1">Uncharacterized protein</fullName>
    </submittedName>
</protein>
<dbReference type="PANTHER" id="PTHR33978">
    <property type="entry name" value="SERINE/THREONINE-KINASE"/>
    <property type="match status" value="1"/>
</dbReference>
<keyword evidence="2" id="KW-1185">Reference proteome</keyword>
<dbReference type="Proteomes" id="UP000631114">
    <property type="component" value="Unassembled WGS sequence"/>
</dbReference>
<reference evidence="1 2" key="1">
    <citation type="submission" date="2020-10" db="EMBL/GenBank/DDBJ databases">
        <title>The Coptis chinensis genome and diversification of protoberbering-type alkaloids.</title>
        <authorList>
            <person name="Wang B."/>
            <person name="Shu S."/>
            <person name="Song C."/>
            <person name="Liu Y."/>
        </authorList>
    </citation>
    <scope>NUCLEOTIDE SEQUENCE [LARGE SCALE GENOMIC DNA]</scope>
    <source>
        <strain evidence="1">HL-2020</strain>
        <tissue evidence="1">Leaf</tissue>
    </source>
</reference>
<organism evidence="1 2">
    <name type="scientific">Coptis chinensis</name>
    <dbReference type="NCBI Taxonomy" id="261450"/>
    <lineage>
        <taxon>Eukaryota</taxon>
        <taxon>Viridiplantae</taxon>
        <taxon>Streptophyta</taxon>
        <taxon>Embryophyta</taxon>
        <taxon>Tracheophyta</taxon>
        <taxon>Spermatophyta</taxon>
        <taxon>Magnoliopsida</taxon>
        <taxon>Ranunculales</taxon>
        <taxon>Ranunculaceae</taxon>
        <taxon>Coptidoideae</taxon>
        <taxon>Coptis</taxon>
    </lineage>
</organism>
<proteinExistence type="predicted"/>